<evidence type="ECO:0000256" key="1">
    <source>
        <dbReference type="SAM" id="MobiDB-lite"/>
    </source>
</evidence>
<keyword evidence="2" id="KW-0812">Transmembrane</keyword>
<feature type="transmembrane region" description="Helical" evidence="2">
    <location>
        <begin position="87"/>
        <end position="113"/>
    </location>
</feature>
<dbReference type="PANTHER" id="PTHR40465">
    <property type="entry name" value="CHROMOSOME 1, WHOLE GENOME SHOTGUN SEQUENCE"/>
    <property type="match status" value="1"/>
</dbReference>
<feature type="transmembrane region" description="Helical" evidence="2">
    <location>
        <begin position="16"/>
        <end position="35"/>
    </location>
</feature>
<feature type="compositionally biased region" description="Low complexity" evidence="1">
    <location>
        <begin position="159"/>
        <end position="168"/>
    </location>
</feature>
<evidence type="ECO:0000256" key="2">
    <source>
        <dbReference type="SAM" id="Phobius"/>
    </source>
</evidence>
<feature type="domain" description="DUF6534" evidence="3">
    <location>
        <begin position="59"/>
        <end position="145"/>
    </location>
</feature>
<keyword evidence="5" id="KW-1185">Reference proteome</keyword>
<feature type="region of interest" description="Disordered" evidence="1">
    <location>
        <begin position="159"/>
        <end position="191"/>
    </location>
</feature>
<organism evidence="4 5">
    <name type="scientific">Cerrena zonata</name>
    <dbReference type="NCBI Taxonomy" id="2478898"/>
    <lineage>
        <taxon>Eukaryota</taxon>
        <taxon>Fungi</taxon>
        <taxon>Dikarya</taxon>
        <taxon>Basidiomycota</taxon>
        <taxon>Agaricomycotina</taxon>
        <taxon>Agaricomycetes</taxon>
        <taxon>Polyporales</taxon>
        <taxon>Cerrenaceae</taxon>
        <taxon>Cerrena</taxon>
    </lineage>
</organism>
<keyword evidence="2" id="KW-1133">Transmembrane helix</keyword>
<dbReference type="AlphaFoldDB" id="A0AAW0GGH5"/>
<comment type="caution">
    <text evidence="4">The sequence shown here is derived from an EMBL/GenBank/DDBJ whole genome shotgun (WGS) entry which is preliminary data.</text>
</comment>
<dbReference type="Proteomes" id="UP001385951">
    <property type="component" value="Unassembled WGS sequence"/>
</dbReference>
<evidence type="ECO:0000313" key="5">
    <source>
        <dbReference type="Proteomes" id="UP001385951"/>
    </source>
</evidence>
<gene>
    <name evidence="4" type="ORF">QCA50_007758</name>
</gene>
<name>A0AAW0GGH5_9APHY</name>
<dbReference type="InterPro" id="IPR045339">
    <property type="entry name" value="DUF6534"/>
</dbReference>
<dbReference type="EMBL" id="JASBNA010000009">
    <property type="protein sequence ID" value="KAK7689067.1"/>
    <property type="molecule type" value="Genomic_DNA"/>
</dbReference>
<sequence>MQDDTISHDADVPQQLFVLAARLGLHTTIAAYAAISDSWMTFAQHIAATMCLKVSNVTAAALDGVIALCIIYFLGRDHSQYKSTNGMLRWLMMYTVNTGALSMAASICVAITYSCLPNTLTFVGVAAMVTKLYSNSFLGALNAREIMRDKLQSHPVVFGSSGTKSQKGSTEKNHVSFSPSKAETDSSATYGNEDGIKVVSITNNQDQGAKMV</sequence>
<proteinExistence type="predicted"/>
<evidence type="ECO:0000313" key="4">
    <source>
        <dbReference type="EMBL" id="KAK7689067.1"/>
    </source>
</evidence>
<evidence type="ECO:0000259" key="3">
    <source>
        <dbReference type="Pfam" id="PF20152"/>
    </source>
</evidence>
<feature type="transmembrane region" description="Helical" evidence="2">
    <location>
        <begin position="55"/>
        <end position="75"/>
    </location>
</feature>
<dbReference type="Pfam" id="PF20152">
    <property type="entry name" value="DUF6534"/>
    <property type="match status" value="1"/>
</dbReference>
<accession>A0AAW0GGH5</accession>
<feature type="compositionally biased region" description="Polar residues" evidence="1">
    <location>
        <begin position="175"/>
        <end position="190"/>
    </location>
</feature>
<dbReference type="PANTHER" id="PTHR40465:SF1">
    <property type="entry name" value="DUF6534 DOMAIN-CONTAINING PROTEIN"/>
    <property type="match status" value="1"/>
</dbReference>
<protein>
    <recommendedName>
        <fullName evidence="3">DUF6534 domain-containing protein</fullName>
    </recommendedName>
</protein>
<keyword evidence="2" id="KW-0472">Membrane</keyword>
<reference evidence="4 5" key="1">
    <citation type="submission" date="2022-09" db="EMBL/GenBank/DDBJ databases">
        <authorList>
            <person name="Palmer J.M."/>
        </authorList>
    </citation>
    <scope>NUCLEOTIDE SEQUENCE [LARGE SCALE GENOMIC DNA]</scope>
    <source>
        <strain evidence="4 5">DSM 7382</strain>
    </source>
</reference>